<dbReference type="EMBL" id="CADCUW010000222">
    <property type="protein sequence ID" value="CAA9409709.1"/>
    <property type="molecule type" value="Genomic_DNA"/>
</dbReference>
<feature type="non-terminal residue" evidence="1">
    <location>
        <position position="40"/>
    </location>
</feature>
<gene>
    <name evidence="1" type="ORF">AVDCRST_MAG01-01-1542</name>
</gene>
<dbReference type="AlphaFoldDB" id="A0A6J4P9E8"/>
<proteinExistence type="predicted"/>
<feature type="non-terminal residue" evidence="1">
    <location>
        <position position="1"/>
    </location>
</feature>
<protein>
    <submittedName>
        <fullName evidence="1">Uncharacterized protein</fullName>
    </submittedName>
</protein>
<accession>A0A6J4P9E8</accession>
<sequence length="40" mass="4358">WLETPRPTASAPRPHPQQLLALLRSTLPPSLRAASPKKSS</sequence>
<name>A0A6J4P9E8_9ACTN</name>
<reference evidence="1" key="1">
    <citation type="submission" date="2020-02" db="EMBL/GenBank/DDBJ databases">
        <authorList>
            <person name="Meier V. D."/>
        </authorList>
    </citation>
    <scope>NUCLEOTIDE SEQUENCE</scope>
    <source>
        <strain evidence="1">AVDCRST_MAG01</strain>
    </source>
</reference>
<organism evidence="1">
    <name type="scientific">uncultured Rubrobacteraceae bacterium</name>
    <dbReference type="NCBI Taxonomy" id="349277"/>
    <lineage>
        <taxon>Bacteria</taxon>
        <taxon>Bacillati</taxon>
        <taxon>Actinomycetota</taxon>
        <taxon>Rubrobacteria</taxon>
        <taxon>Rubrobacterales</taxon>
        <taxon>Rubrobacteraceae</taxon>
        <taxon>environmental samples</taxon>
    </lineage>
</organism>
<evidence type="ECO:0000313" key="1">
    <source>
        <dbReference type="EMBL" id="CAA9409709.1"/>
    </source>
</evidence>